<dbReference type="Proteomes" id="UP000240988">
    <property type="component" value="Unassembled WGS sequence"/>
</dbReference>
<proteinExistence type="predicted"/>
<gene>
    <name evidence="2" type="ORF">MRAB57_31</name>
</gene>
<evidence type="ECO:0000313" key="3">
    <source>
        <dbReference type="Proteomes" id="UP000240988"/>
    </source>
</evidence>
<keyword evidence="1" id="KW-0812">Transmembrane</keyword>
<dbReference type="AlphaFoldDB" id="A0A2U3NLC5"/>
<reference evidence="2 3" key="1">
    <citation type="submission" date="2017-01" db="EMBL/GenBank/DDBJ databases">
        <authorList>
            <consortium name="Urmite Genomes"/>
        </authorList>
    </citation>
    <scope>NUCLEOTIDE SEQUENCE [LARGE SCALE GENOMIC DNA]</scope>
    <source>
        <strain evidence="2 3">AB57</strain>
    </source>
</reference>
<evidence type="ECO:0000256" key="1">
    <source>
        <dbReference type="SAM" id="Phobius"/>
    </source>
</evidence>
<keyword evidence="1" id="KW-1133">Transmembrane helix</keyword>
<feature type="transmembrane region" description="Helical" evidence="1">
    <location>
        <begin position="12"/>
        <end position="31"/>
    </location>
</feature>
<keyword evidence="1" id="KW-0472">Membrane</keyword>
<accession>A0A2U3NLC5</accession>
<dbReference type="OrthoDB" id="4737921at2"/>
<name>A0A2U3NLC5_9MYCO</name>
<feature type="transmembrane region" description="Helical" evidence="1">
    <location>
        <begin position="51"/>
        <end position="71"/>
    </location>
</feature>
<feature type="transmembrane region" description="Helical" evidence="1">
    <location>
        <begin position="113"/>
        <end position="134"/>
    </location>
</feature>
<organism evidence="2 3">
    <name type="scientific">Mycobacterium rhizamassiliense</name>
    <dbReference type="NCBI Taxonomy" id="1841860"/>
    <lineage>
        <taxon>Bacteria</taxon>
        <taxon>Bacillati</taxon>
        <taxon>Actinomycetota</taxon>
        <taxon>Actinomycetes</taxon>
        <taxon>Mycobacteriales</taxon>
        <taxon>Mycobacteriaceae</taxon>
        <taxon>Mycobacterium</taxon>
    </lineage>
</organism>
<protein>
    <submittedName>
        <fullName evidence="2">Membrane protein</fullName>
    </submittedName>
</protein>
<keyword evidence="3" id="KW-1185">Reference proteome</keyword>
<sequence length="156" mass="16654">MSSSPQIQARTGLFARVLGPYLIVAALTMVARASYMSTLLAQFDADSVWPWVTGAFVLPMGLVVIVLHPYWRGAAATIVSLLGWLTAFKGLALMAFPHAYLSMGHNAVGVAPWWQVGTVIVALVGLYLTVIGWIPAASQPISRGAARPPRDLPRAA</sequence>
<evidence type="ECO:0000313" key="2">
    <source>
        <dbReference type="EMBL" id="SPM32234.1"/>
    </source>
</evidence>
<dbReference type="EMBL" id="FUFA01000001">
    <property type="protein sequence ID" value="SPM32234.1"/>
    <property type="molecule type" value="Genomic_DNA"/>
</dbReference>
<dbReference type="RefSeq" id="WP_083743251.1">
    <property type="nucleotide sequence ID" value="NZ_LT721901.1"/>
</dbReference>
<feature type="transmembrane region" description="Helical" evidence="1">
    <location>
        <begin position="78"/>
        <end position="101"/>
    </location>
</feature>